<reference evidence="2" key="1">
    <citation type="submission" date="2021-01" db="EMBL/GenBank/DDBJ databases">
        <authorList>
            <person name="Corre E."/>
            <person name="Pelletier E."/>
            <person name="Niang G."/>
            <person name="Scheremetjew M."/>
            <person name="Finn R."/>
            <person name="Kale V."/>
            <person name="Holt S."/>
            <person name="Cochrane G."/>
            <person name="Meng A."/>
            <person name="Brown T."/>
            <person name="Cohen L."/>
        </authorList>
    </citation>
    <scope>NUCLEOTIDE SEQUENCE</scope>
    <source>
        <strain evidence="2">379</strain>
    </source>
</reference>
<evidence type="ECO:0000313" key="2">
    <source>
        <dbReference type="EMBL" id="CAE0599838.1"/>
    </source>
</evidence>
<dbReference type="InterPro" id="IPR025659">
    <property type="entry name" value="Tubby-like_C"/>
</dbReference>
<proteinExistence type="predicted"/>
<evidence type="ECO:0000256" key="1">
    <source>
        <dbReference type="SAM" id="MobiDB-lite"/>
    </source>
</evidence>
<evidence type="ECO:0008006" key="3">
    <source>
        <dbReference type="Google" id="ProtNLM"/>
    </source>
</evidence>
<gene>
    <name evidence="2" type="ORF">EHUX00137_LOCUS47415</name>
</gene>
<feature type="compositionally biased region" description="Low complexity" evidence="1">
    <location>
        <begin position="7"/>
        <end position="18"/>
    </location>
</feature>
<feature type="region of interest" description="Disordered" evidence="1">
    <location>
        <begin position="1"/>
        <end position="26"/>
    </location>
</feature>
<accession>A0A6V2ZCB0</accession>
<organism evidence="2">
    <name type="scientific">Emiliania huxleyi</name>
    <name type="common">Coccolithophore</name>
    <name type="synonym">Pontosphaera huxleyi</name>
    <dbReference type="NCBI Taxonomy" id="2903"/>
    <lineage>
        <taxon>Eukaryota</taxon>
        <taxon>Haptista</taxon>
        <taxon>Haptophyta</taxon>
        <taxon>Prymnesiophyceae</taxon>
        <taxon>Isochrysidales</taxon>
        <taxon>Noelaerhabdaceae</taxon>
        <taxon>Emiliania</taxon>
    </lineage>
</organism>
<dbReference type="SUPFAM" id="SSF54518">
    <property type="entry name" value="Tubby C-terminal domain-like"/>
    <property type="match status" value="1"/>
</dbReference>
<protein>
    <recommendedName>
        <fullName evidence="3">Tubby C-terminal domain-containing protein</fullName>
    </recommendedName>
</protein>
<dbReference type="EMBL" id="HBIR01061024">
    <property type="protein sequence ID" value="CAE0599838.1"/>
    <property type="molecule type" value="Transcribed_RNA"/>
</dbReference>
<feature type="region of interest" description="Disordered" evidence="1">
    <location>
        <begin position="270"/>
        <end position="331"/>
    </location>
</feature>
<dbReference type="Gene3D" id="3.20.90.10">
    <property type="entry name" value="Tubby Protein, Chain A"/>
    <property type="match status" value="1"/>
</dbReference>
<sequence>MAAGATRPRPVASSVPAAEAPPLPELSEERKVDLAELLRAPQPDDAATVELLLNPTPDSAGAVTAMMETARAGPPRYDCFISTGVAPAFAFSAFRHRNAEGGFQYDVRLTPTESSRVGTNSFCAQLKCSADCTRYTLCDDPSNFYSYPRELGAVFVGGAGLGNRISVLVPRVLPSGAAAQFRVLRPEDGIISRFLAGQAREHIMTLSGLWTSKEGGTVELTLGGEGTAASQRRTVFRATQSSSTLSLQYSSPLSCFQAFCIALSLVHHAQHRRRPSSEPRRAYGSVGRSSSRQKEQEPPHKPRPSTFPRAWSARGGEACAPPAADQLHHNV</sequence>
<dbReference type="AlphaFoldDB" id="A0A6V2ZCB0"/>
<name>A0A6V2ZCB0_EMIHU</name>